<evidence type="ECO:0000313" key="3">
    <source>
        <dbReference type="RefSeq" id="XP_024872108.1"/>
    </source>
</evidence>
<dbReference type="RefSeq" id="XP_024872108.1">
    <property type="nucleotide sequence ID" value="XM_025016340.1"/>
</dbReference>
<evidence type="ECO:0000313" key="2">
    <source>
        <dbReference type="Proteomes" id="UP000504618"/>
    </source>
</evidence>
<dbReference type="GeneID" id="112454769"/>
<dbReference type="PANTHER" id="PTHR21301">
    <property type="entry name" value="REVERSE TRANSCRIPTASE"/>
    <property type="match status" value="1"/>
</dbReference>
<dbReference type="Proteomes" id="UP000504618">
    <property type="component" value="Unplaced"/>
</dbReference>
<evidence type="ECO:0000259" key="1">
    <source>
        <dbReference type="PROSITE" id="PS50878"/>
    </source>
</evidence>
<dbReference type="InterPro" id="IPR043502">
    <property type="entry name" value="DNA/RNA_pol_sf"/>
</dbReference>
<protein>
    <submittedName>
        <fullName evidence="3">Uncharacterized protein LOC112454769</fullName>
    </submittedName>
</protein>
<dbReference type="InterPro" id="IPR035901">
    <property type="entry name" value="GIY-YIG_endonuc_sf"/>
</dbReference>
<name>A0A6J1PS17_9HYME</name>
<dbReference type="PROSITE" id="PS50878">
    <property type="entry name" value="RT_POL"/>
    <property type="match status" value="1"/>
</dbReference>
<dbReference type="CDD" id="cd10442">
    <property type="entry name" value="GIY-YIG_PLEs"/>
    <property type="match status" value="1"/>
</dbReference>
<dbReference type="InterPro" id="IPR000305">
    <property type="entry name" value="GIY-YIG_endonuc"/>
</dbReference>
<dbReference type="Gene3D" id="3.40.1440.10">
    <property type="entry name" value="GIY-YIG endonuclease"/>
    <property type="match status" value="1"/>
</dbReference>
<dbReference type="AlphaFoldDB" id="A0A6J1PS17"/>
<dbReference type="Pfam" id="PF26215">
    <property type="entry name" value="HTH_animal"/>
    <property type="match status" value="1"/>
</dbReference>
<gene>
    <name evidence="3" type="primary">LOC112454769</name>
</gene>
<dbReference type="SUPFAM" id="SSF56672">
    <property type="entry name" value="DNA/RNA polymerases"/>
    <property type="match status" value="1"/>
</dbReference>
<dbReference type="GO" id="GO:0071897">
    <property type="term" value="P:DNA biosynthetic process"/>
    <property type="evidence" value="ECO:0007669"/>
    <property type="project" value="UniProtKB-ARBA"/>
</dbReference>
<dbReference type="Pfam" id="PF00078">
    <property type="entry name" value="RVT_1"/>
    <property type="match status" value="1"/>
</dbReference>
<dbReference type="PANTHER" id="PTHR21301:SF10">
    <property type="entry name" value="REVERSE TRANSCRIPTASE DOMAIN-CONTAINING PROTEIN"/>
    <property type="match status" value="1"/>
</dbReference>
<keyword evidence="2" id="KW-1185">Reference proteome</keyword>
<accession>A0A6J1PS17</accession>
<dbReference type="Pfam" id="PF01541">
    <property type="entry name" value="GIY-YIG"/>
    <property type="match status" value="1"/>
</dbReference>
<organism evidence="2 3">
    <name type="scientific">Temnothorax curvispinosus</name>
    <dbReference type="NCBI Taxonomy" id="300111"/>
    <lineage>
        <taxon>Eukaryota</taxon>
        <taxon>Metazoa</taxon>
        <taxon>Ecdysozoa</taxon>
        <taxon>Arthropoda</taxon>
        <taxon>Hexapoda</taxon>
        <taxon>Insecta</taxon>
        <taxon>Pterygota</taxon>
        <taxon>Neoptera</taxon>
        <taxon>Endopterygota</taxon>
        <taxon>Hymenoptera</taxon>
        <taxon>Apocrita</taxon>
        <taxon>Aculeata</taxon>
        <taxon>Formicoidea</taxon>
        <taxon>Formicidae</taxon>
        <taxon>Myrmicinae</taxon>
        <taxon>Temnothorax</taxon>
    </lineage>
</organism>
<sequence length="543" mass="63322">MERNTYINRMTDLLSDSLTYKKLKNDPTRQITSKINGLAKSWRNKDIISEQLFRLLNCTNGNLPRCYGLPKIHKDGSPLRIIVSTLGSPLYNMANFLHNILVKSVPKPESYIKDGWSFVELIRDVRIEDDDVLISLDVTSLFTNIPKDLVLQAIKNRWNHVSNETKLSLPQFLSAVDLILSSTSFSFNGQIYEQIFGSPMGSPLSPILADMVMEDLETKCLQMLSFPVPFFKRYVDDVFAIVPRLKVDEILTVFNNYHNRLKFTYELEKDGSLSFLDTMVIRENNLLLTDWYRKPTFSGRYINYFSNHPFKYKINIIRNLVDRAILLSDTRFHKNNLSEIKKILSNNCYPNKVINRYINIRLNELRTRHNNSNNSNSDSLARDPRKFITIPYVKGLSHNVGRTMRDAEFKVLLTIPKKLDCIIKKGKDKLPNLKQTELVYRIDCANCNAAYIGQTKRHLETRIKEHACDIRKNSDNHSVVSKHRLTHKHDFNWQQPKILYKERQFKKREISEMFFIKKCDSAINLQKDTENLPANYNRVIDAT</sequence>
<feature type="domain" description="Reverse transcriptase" evidence="1">
    <location>
        <begin position="1"/>
        <end position="302"/>
    </location>
</feature>
<dbReference type="InterPro" id="IPR058912">
    <property type="entry name" value="HTH_animal"/>
</dbReference>
<dbReference type="SUPFAM" id="SSF82771">
    <property type="entry name" value="GIY-YIG endonuclease"/>
    <property type="match status" value="1"/>
</dbReference>
<reference evidence="3" key="1">
    <citation type="submission" date="2025-08" db="UniProtKB">
        <authorList>
            <consortium name="RefSeq"/>
        </authorList>
    </citation>
    <scope>IDENTIFICATION</scope>
    <source>
        <tissue evidence="3">Whole body</tissue>
    </source>
</reference>
<dbReference type="InterPro" id="IPR000477">
    <property type="entry name" value="RT_dom"/>
</dbReference>
<dbReference type="OrthoDB" id="10034600at2759"/>
<proteinExistence type="predicted"/>